<sequence length="303" mass="33333">MPGPSNNRKKTKAKSKNLKKQTTSQKKCPDISERVDDLPLDTEPSNQSSAPSSPSPPVLRTPSPPLLDPISEKGCSVPHNYVPRTADQIEQILFQEPFIHDPGNGPRVRDARAFMASFFAQPPALNDPLCAEFAQDEVLQMLCTVLPEEAALLLWYNKSRSESRVCPACQRLYRIGDTLPELMPVEEDQVPVDRTPSPKLLREQRISGLCSPVCFIMASFNFPGAIKSAWGRMADEMDDEAWNLLNGPGENSTQNDVSHSLGMIVKMTRLYDLGLAQLCFDTDEAALLQAAAELDLGVNVIGA</sequence>
<feature type="region of interest" description="Disordered" evidence="1">
    <location>
        <begin position="1"/>
        <end position="74"/>
    </location>
</feature>
<protein>
    <submittedName>
        <fullName evidence="2">Uncharacterized protein</fullName>
    </submittedName>
</protein>
<dbReference type="AlphaFoldDB" id="A0A8H7XNZ2"/>
<accession>A0A8H7XNZ2</accession>
<dbReference type="OrthoDB" id="3153997at2759"/>
<organism evidence="2">
    <name type="scientific">Psilocybe cubensis</name>
    <name type="common">Psychedelic mushroom</name>
    <name type="synonym">Stropharia cubensis</name>
    <dbReference type="NCBI Taxonomy" id="181762"/>
    <lineage>
        <taxon>Eukaryota</taxon>
        <taxon>Fungi</taxon>
        <taxon>Dikarya</taxon>
        <taxon>Basidiomycota</taxon>
        <taxon>Agaricomycotina</taxon>
        <taxon>Agaricomycetes</taxon>
        <taxon>Agaricomycetidae</taxon>
        <taxon>Agaricales</taxon>
        <taxon>Agaricineae</taxon>
        <taxon>Strophariaceae</taxon>
        <taxon>Psilocybe</taxon>
    </lineage>
</organism>
<feature type="compositionally biased region" description="Basic and acidic residues" evidence="1">
    <location>
        <begin position="27"/>
        <end position="37"/>
    </location>
</feature>
<feature type="compositionally biased region" description="Pro residues" evidence="1">
    <location>
        <begin position="53"/>
        <end position="67"/>
    </location>
</feature>
<reference evidence="2" key="1">
    <citation type="submission" date="2021-02" db="EMBL/GenBank/DDBJ databases">
        <title>Psilocybe cubensis genome.</title>
        <authorList>
            <person name="Mckernan K.J."/>
            <person name="Crawford S."/>
            <person name="Trippe A."/>
            <person name="Kane L.T."/>
            <person name="Mclaughlin S."/>
        </authorList>
    </citation>
    <scope>NUCLEOTIDE SEQUENCE [LARGE SCALE GENOMIC DNA]</scope>
    <source>
        <strain evidence="2">MGC-MH-2018</strain>
    </source>
</reference>
<name>A0A8H7XNZ2_PSICU</name>
<feature type="compositionally biased region" description="Basic residues" evidence="1">
    <location>
        <begin position="7"/>
        <end position="19"/>
    </location>
</feature>
<comment type="caution">
    <text evidence="2">The sequence shown here is derived from an EMBL/GenBank/DDBJ whole genome shotgun (WGS) entry which is preliminary data.</text>
</comment>
<dbReference type="EMBL" id="JAFIQS010000015">
    <property type="protein sequence ID" value="KAG5163411.1"/>
    <property type="molecule type" value="Genomic_DNA"/>
</dbReference>
<evidence type="ECO:0000256" key="1">
    <source>
        <dbReference type="SAM" id="MobiDB-lite"/>
    </source>
</evidence>
<evidence type="ECO:0000313" key="2">
    <source>
        <dbReference type="EMBL" id="KAG5163411.1"/>
    </source>
</evidence>
<proteinExistence type="predicted"/>
<gene>
    <name evidence="2" type="ORF">JR316_011758</name>
</gene>